<comment type="caution">
    <text evidence="2">The sequence shown here is derived from an EMBL/GenBank/DDBJ whole genome shotgun (WGS) entry which is preliminary data.</text>
</comment>
<dbReference type="Proteomes" id="UP001562425">
    <property type="component" value="Unassembled WGS sequence"/>
</dbReference>
<evidence type="ECO:0000313" key="3">
    <source>
        <dbReference type="Proteomes" id="UP001562425"/>
    </source>
</evidence>
<gene>
    <name evidence="2" type="ORF">pipiens_010708</name>
</gene>
<dbReference type="EMBL" id="JBEHCU010006813">
    <property type="protein sequence ID" value="KAL1396155.1"/>
    <property type="molecule type" value="Genomic_DNA"/>
</dbReference>
<sequence length="267" mass="30201">MSEPNKITDKLFGQAHNQVARQPASAGEEHEATVQRSALHEGLRRKVAQGKNRRAAVPATISFQQVDKRSSSAWKRFGQCREQYFRPRRWFQSGREDAWDKESGNLGAPEPVRDIGNVLEVVYFGSIQRRISLPFIHCLSDELEAWPEKKQGETFGKLPRCTGAVNRATSFTQDCSAEFDVREGHANFGDLNPVFRLYQKRTNHHVNGRVARLCQKKAGTVATSHPDFALDNIVSLHTCTFYTVARTESGVLSLGQRKRIWDKYKAG</sequence>
<protein>
    <submittedName>
        <fullName evidence="2">Uncharacterized protein</fullName>
    </submittedName>
</protein>
<accession>A0ABD1DA06</accession>
<organism evidence="2 3">
    <name type="scientific">Culex pipiens pipiens</name>
    <name type="common">Northern house mosquito</name>
    <dbReference type="NCBI Taxonomy" id="38569"/>
    <lineage>
        <taxon>Eukaryota</taxon>
        <taxon>Metazoa</taxon>
        <taxon>Ecdysozoa</taxon>
        <taxon>Arthropoda</taxon>
        <taxon>Hexapoda</taxon>
        <taxon>Insecta</taxon>
        <taxon>Pterygota</taxon>
        <taxon>Neoptera</taxon>
        <taxon>Endopterygota</taxon>
        <taxon>Diptera</taxon>
        <taxon>Nematocera</taxon>
        <taxon>Culicoidea</taxon>
        <taxon>Culicidae</taxon>
        <taxon>Culicinae</taxon>
        <taxon>Culicini</taxon>
        <taxon>Culex</taxon>
        <taxon>Culex</taxon>
    </lineage>
</organism>
<reference evidence="2 3" key="1">
    <citation type="submission" date="2024-05" db="EMBL/GenBank/DDBJ databases">
        <title>Culex pipiens pipiens assembly and annotation.</title>
        <authorList>
            <person name="Alout H."/>
            <person name="Durand T."/>
        </authorList>
    </citation>
    <scope>NUCLEOTIDE SEQUENCE [LARGE SCALE GENOMIC DNA]</scope>
    <source>
        <strain evidence="2">HA-2024</strain>
        <tissue evidence="2">Whole body</tissue>
    </source>
</reference>
<evidence type="ECO:0000256" key="1">
    <source>
        <dbReference type="SAM" id="MobiDB-lite"/>
    </source>
</evidence>
<proteinExistence type="predicted"/>
<name>A0ABD1DA06_CULPP</name>
<feature type="region of interest" description="Disordered" evidence="1">
    <location>
        <begin position="1"/>
        <end position="51"/>
    </location>
</feature>
<evidence type="ECO:0000313" key="2">
    <source>
        <dbReference type="EMBL" id="KAL1396155.1"/>
    </source>
</evidence>
<feature type="compositionally biased region" description="Basic and acidic residues" evidence="1">
    <location>
        <begin position="27"/>
        <end position="44"/>
    </location>
</feature>
<dbReference type="AlphaFoldDB" id="A0ABD1DA06"/>
<keyword evidence="3" id="KW-1185">Reference proteome</keyword>